<organism evidence="2 3">
    <name type="scientific">Mycteria americana</name>
    <name type="common">Wood stork</name>
    <dbReference type="NCBI Taxonomy" id="33587"/>
    <lineage>
        <taxon>Eukaryota</taxon>
        <taxon>Metazoa</taxon>
        <taxon>Chordata</taxon>
        <taxon>Craniata</taxon>
        <taxon>Vertebrata</taxon>
        <taxon>Euteleostomi</taxon>
        <taxon>Archelosauria</taxon>
        <taxon>Archosauria</taxon>
        <taxon>Dinosauria</taxon>
        <taxon>Saurischia</taxon>
        <taxon>Theropoda</taxon>
        <taxon>Coelurosauria</taxon>
        <taxon>Aves</taxon>
        <taxon>Neognathae</taxon>
        <taxon>Neoaves</taxon>
        <taxon>Aequornithes</taxon>
        <taxon>Ciconiiformes</taxon>
        <taxon>Ciconiidae</taxon>
        <taxon>Mycteria</taxon>
    </lineage>
</organism>
<protein>
    <submittedName>
        <fullName evidence="2">Uncharacterized protein</fullName>
    </submittedName>
</protein>
<evidence type="ECO:0000256" key="1">
    <source>
        <dbReference type="SAM" id="MobiDB-lite"/>
    </source>
</evidence>
<reference evidence="2 3" key="1">
    <citation type="journal article" date="2023" name="J. Hered.">
        <title>Chromosome-level genome of the wood stork (Mycteria americana) provides insight into avian chromosome evolution.</title>
        <authorList>
            <person name="Flamio R. Jr."/>
            <person name="Ramstad K.M."/>
        </authorList>
    </citation>
    <scope>NUCLEOTIDE SEQUENCE [LARGE SCALE GENOMIC DNA]</scope>
    <source>
        <strain evidence="2">JAX WOST 10</strain>
    </source>
</reference>
<dbReference type="AlphaFoldDB" id="A0AAN7NYB6"/>
<accession>A0AAN7NYB6</accession>
<comment type="caution">
    <text evidence="2">The sequence shown here is derived from an EMBL/GenBank/DDBJ whole genome shotgun (WGS) entry which is preliminary data.</text>
</comment>
<keyword evidence="3" id="KW-1185">Reference proteome</keyword>
<dbReference type="Proteomes" id="UP001333110">
    <property type="component" value="Unassembled WGS sequence"/>
</dbReference>
<dbReference type="EMBL" id="JAUNZN010000006">
    <property type="protein sequence ID" value="KAK4819936.1"/>
    <property type="molecule type" value="Genomic_DNA"/>
</dbReference>
<name>A0AAN7NYB6_MYCAM</name>
<gene>
    <name evidence="2" type="ORF">QYF61_015557</name>
</gene>
<proteinExistence type="predicted"/>
<sequence length="659" mass="72814">MLKVCATPCRLNFAYRTHLQRNAIADQFHDHRADLKTDVLGQATEKWTAPFKDGNNWFHKGMRLPRLTCCETTDFGKLQPFLGMSYGYTIVLQQTYFTKENSLGFETVWTEITQIMGQSWLSVTQCQQQPANDHRLALSGPEWEASRKDHLFPISSEAKMCKIPDFLQSNNPELDAQLSRDQDRFLGMVLELRPTHKGAEGKYLSQTMTGRQTLFVLARDSGTGSHAGQMRSPGKRSGLSKATASCFPSPPLKSPGSCAATDVQIVQQQQPEATRDGDSTPSLGSLFQCLTTLSVKKNFLISSLNLPWRNLRPFLLVLSLAVVESDEVSPQPPFLQAEQPQFPQPLLISLVLQTLHQLRCPSLDTESQNRIGWKRPLRSSSPTVNLTLPSPPLHHVPTHLIQTSFKYLQGWGLNPFPGQPVPVLDNPFGEVKFPNIQSKPPLVQLEAISSCPITCYLGEETNPHLSTASFQAVVESNKVSPQPPFLQAKQPQFPQPLPISLVLQTLHQLRCPSLNTLQPLNVSLVMRGPKLNTVFEVRPHQCRVQGGNRFPSPAGHTIFDTSQDAIGLLGHLGTLLAHIQPAVDQHPQVLLCQAAFQPLFSKPVALHGVVVTQVQDPALGLVEPHTIDLGPSIQPVQVPLQSLPTLQQINTPAQLGVIC</sequence>
<feature type="region of interest" description="Disordered" evidence="1">
    <location>
        <begin position="221"/>
        <end position="243"/>
    </location>
</feature>
<evidence type="ECO:0000313" key="2">
    <source>
        <dbReference type="EMBL" id="KAK4819936.1"/>
    </source>
</evidence>
<evidence type="ECO:0000313" key="3">
    <source>
        <dbReference type="Proteomes" id="UP001333110"/>
    </source>
</evidence>